<dbReference type="InterPro" id="IPR006840">
    <property type="entry name" value="ChaC"/>
</dbReference>
<dbReference type="GO" id="GO:0061928">
    <property type="term" value="F:glutathione specific gamma-glutamylcyclotransferase activity"/>
    <property type="evidence" value="ECO:0007669"/>
    <property type="project" value="InterPro"/>
</dbReference>
<dbReference type="PANTHER" id="PTHR12192">
    <property type="entry name" value="CATION TRANSPORT PROTEIN CHAC-RELATED"/>
    <property type="match status" value="1"/>
</dbReference>
<evidence type="ECO:0000256" key="1">
    <source>
        <dbReference type="ARBA" id="ARBA00023239"/>
    </source>
</evidence>
<reference evidence="3" key="1">
    <citation type="submission" date="2022-07" db="EMBL/GenBank/DDBJ databases">
        <authorList>
            <person name="Macas J."/>
            <person name="Novak P."/>
            <person name="Neumann P."/>
        </authorList>
    </citation>
    <scope>NUCLEOTIDE SEQUENCE</scope>
</reference>
<dbReference type="PANTHER" id="PTHR12192:SF19">
    <property type="entry name" value="GAMMA-GLUTAMYLCYCLOTRANSFERASE 2-2"/>
    <property type="match status" value="1"/>
</dbReference>
<dbReference type="GO" id="GO:0006751">
    <property type="term" value="P:glutathione catabolic process"/>
    <property type="evidence" value="ECO:0007669"/>
    <property type="project" value="InterPro"/>
</dbReference>
<evidence type="ECO:0000313" key="3">
    <source>
        <dbReference type="EMBL" id="CAH9099267.1"/>
    </source>
</evidence>
<protein>
    <submittedName>
        <fullName evidence="3">Uncharacterized protein</fullName>
    </submittedName>
</protein>
<dbReference type="GO" id="GO:0005737">
    <property type="term" value="C:cytoplasm"/>
    <property type="evidence" value="ECO:0007669"/>
    <property type="project" value="TreeGrafter"/>
</dbReference>
<keyword evidence="1" id="KW-0456">Lyase</keyword>
<evidence type="ECO:0000256" key="2">
    <source>
        <dbReference type="SAM" id="MobiDB-lite"/>
    </source>
</evidence>
<name>A0AAV0DET2_9ASTE</name>
<evidence type="ECO:0000313" key="4">
    <source>
        <dbReference type="Proteomes" id="UP001152523"/>
    </source>
</evidence>
<feature type="compositionally biased region" description="Basic and acidic residues" evidence="2">
    <location>
        <begin position="1"/>
        <end position="17"/>
    </location>
</feature>
<accession>A0AAV0DET2</accession>
<dbReference type="EMBL" id="CAMAPF010000104">
    <property type="protein sequence ID" value="CAH9099267.1"/>
    <property type="molecule type" value="Genomic_DNA"/>
</dbReference>
<dbReference type="Proteomes" id="UP001152523">
    <property type="component" value="Unassembled WGS sequence"/>
</dbReference>
<keyword evidence="4" id="KW-1185">Reference proteome</keyword>
<proteinExistence type="predicted"/>
<gene>
    <name evidence="3" type="ORF">CEPIT_LOCUS14894</name>
</gene>
<dbReference type="AlphaFoldDB" id="A0AAV0DET2"/>
<sequence length="237" mass="27002">MRNVRKMKELAGEESHERRRRPDRCRRFPEITLLPFAGEGYHHWTLTIATPPVLTGGGNKNVPEIGPKIRVLPIVFEEGQRRKRMQWSIWSEENANMITNLQLIFSQDKIMFILFTDPAVTGVLVSMSTLDKVNNKYYLGPTPMEVMAKQIPTTFGPCGNNSEYIFKMDIGHEDKYIVELANEVRKALGMVGVPGLPKVKKIISIGIGSNIHPPLQLNKSLHLFPFKFVPHQKLLFP</sequence>
<feature type="region of interest" description="Disordered" evidence="2">
    <location>
        <begin position="1"/>
        <end position="22"/>
    </location>
</feature>
<dbReference type="Pfam" id="PF04752">
    <property type="entry name" value="ChaC"/>
    <property type="match status" value="1"/>
</dbReference>
<organism evidence="3 4">
    <name type="scientific">Cuscuta epithymum</name>
    <dbReference type="NCBI Taxonomy" id="186058"/>
    <lineage>
        <taxon>Eukaryota</taxon>
        <taxon>Viridiplantae</taxon>
        <taxon>Streptophyta</taxon>
        <taxon>Embryophyta</taxon>
        <taxon>Tracheophyta</taxon>
        <taxon>Spermatophyta</taxon>
        <taxon>Magnoliopsida</taxon>
        <taxon>eudicotyledons</taxon>
        <taxon>Gunneridae</taxon>
        <taxon>Pentapetalae</taxon>
        <taxon>asterids</taxon>
        <taxon>lamiids</taxon>
        <taxon>Solanales</taxon>
        <taxon>Convolvulaceae</taxon>
        <taxon>Cuscuteae</taxon>
        <taxon>Cuscuta</taxon>
        <taxon>Cuscuta subgen. Cuscuta</taxon>
    </lineage>
</organism>
<comment type="caution">
    <text evidence="3">The sequence shown here is derived from an EMBL/GenBank/DDBJ whole genome shotgun (WGS) entry which is preliminary data.</text>
</comment>